<sequence length="127" mass="13598">MRQHGVDVISPPQQITDTGQSRAPNTSAKQRVTTEYYPEFMVSDTADIMVSAGDAPYDYGCGNGYYGYDGLGGYGGYGYGPYNYYGRYGLGYGGYGLGYGGYGLGYGGYGLGYERYLGGLGYYGGHI</sequence>
<feature type="compositionally biased region" description="Polar residues" evidence="1">
    <location>
        <begin position="11"/>
        <end position="30"/>
    </location>
</feature>
<dbReference type="Proteomes" id="UP000499080">
    <property type="component" value="Unassembled WGS sequence"/>
</dbReference>
<organism evidence="2 3">
    <name type="scientific">Araneus ventricosus</name>
    <name type="common">Orbweaver spider</name>
    <name type="synonym">Epeira ventricosa</name>
    <dbReference type="NCBI Taxonomy" id="182803"/>
    <lineage>
        <taxon>Eukaryota</taxon>
        <taxon>Metazoa</taxon>
        <taxon>Ecdysozoa</taxon>
        <taxon>Arthropoda</taxon>
        <taxon>Chelicerata</taxon>
        <taxon>Arachnida</taxon>
        <taxon>Araneae</taxon>
        <taxon>Araneomorphae</taxon>
        <taxon>Entelegynae</taxon>
        <taxon>Araneoidea</taxon>
        <taxon>Araneidae</taxon>
        <taxon>Araneus</taxon>
    </lineage>
</organism>
<dbReference type="EMBL" id="BGPR01023023">
    <property type="protein sequence ID" value="GBN89874.1"/>
    <property type="molecule type" value="Genomic_DNA"/>
</dbReference>
<evidence type="ECO:0000313" key="2">
    <source>
        <dbReference type="EMBL" id="GBN89874.1"/>
    </source>
</evidence>
<evidence type="ECO:0000256" key="1">
    <source>
        <dbReference type="SAM" id="MobiDB-lite"/>
    </source>
</evidence>
<evidence type="ECO:0000313" key="3">
    <source>
        <dbReference type="Proteomes" id="UP000499080"/>
    </source>
</evidence>
<comment type="caution">
    <text evidence="2">The sequence shown here is derived from an EMBL/GenBank/DDBJ whole genome shotgun (WGS) entry which is preliminary data.</text>
</comment>
<keyword evidence="3" id="KW-1185">Reference proteome</keyword>
<proteinExistence type="predicted"/>
<protein>
    <submittedName>
        <fullName evidence="2">Uncharacterized protein</fullName>
    </submittedName>
</protein>
<gene>
    <name evidence="2" type="ORF">AVEN_166370_1</name>
</gene>
<accession>A0A4Y2SNI7</accession>
<feature type="region of interest" description="Disordered" evidence="1">
    <location>
        <begin position="1"/>
        <end position="30"/>
    </location>
</feature>
<reference evidence="2 3" key="1">
    <citation type="journal article" date="2019" name="Sci. Rep.">
        <title>Orb-weaving spider Araneus ventricosus genome elucidates the spidroin gene catalogue.</title>
        <authorList>
            <person name="Kono N."/>
            <person name="Nakamura H."/>
            <person name="Ohtoshi R."/>
            <person name="Moran D.A.P."/>
            <person name="Shinohara A."/>
            <person name="Yoshida Y."/>
            <person name="Fujiwara M."/>
            <person name="Mori M."/>
            <person name="Tomita M."/>
            <person name="Arakawa K."/>
        </authorList>
    </citation>
    <scope>NUCLEOTIDE SEQUENCE [LARGE SCALE GENOMIC DNA]</scope>
</reference>
<name>A0A4Y2SNI7_ARAVE</name>
<dbReference type="AlphaFoldDB" id="A0A4Y2SNI7"/>